<organism evidence="1 2">
    <name type="scientific">Campylobacter aviculae</name>
    <dbReference type="NCBI Taxonomy" id="2510190"/>
    <lineage>
        <taxon>Bacteria</taxon>
        <taxon>Pseudomonadati</taxon>
        <taxon>Campylobacterota</taxon>
        <taxon>Epsilonproteobacteria</taxon>
        <taxon>Campylobacterales</taxon>
        <taxon>Campylobacteraceae</taxon>
        <taxon>Campylobacter</taxon>
    </lineage>
</organism>
<accession>A0A4U7BIM5</accession>
<dbReference type="Proteomes" id="UP000310353">
    <property type="component" value="Unassembled WGS sequence"/>
</dbReference>
<evidence type="ECO:0000313" key="1">
    <source>
        <dbReference type="EMBL" id="TKX31683.1"/>
    </source>
</evidence>
<proteinExistence type="predicted"/>
<evidence type="ECO:0000313" key="2">
    <source>
        <dbReference type="Proteomes" id="UP000310353"/>
    </source>
</evidence>
<gene>
    <name evidence="1" type="ORF">CQA76_06030</name>
</gene>
<dbReference type="AlphaFoldDB" id="A0A4U7BIM5"/>
<sequence length="19" mass="2319">MIDYNRKLQRLSTGFLISY</sequence>
<comment type="caution">
    <text evidence="1">The sequence shown here is derived from an EMBL/GenBank/DDBJ whole genome shotgun (WGS) entry which is preliminary data.</text>
</comment>
<name>A0A4U7BIM5_9BACT</name>
<keyword evidence="2" id="KW-1185">Reference proteome</keyword>
<dbReference type="EMBL" id="NXMA01000009">
    <property type="protein sequence ID" value="TKX31683.1"/>
    <property type="molecule type" value="Genomic_DNA"/>
</dbReference>
<protein>
    <submittedName>
        <fullName evidence="1">Uncharacterized protein</fullName>
    </submittedName>
</protein>
<reference evidence="1 2" key="1">
    <citation type="submission" date="2018-05" db="EMBL/GenBank/DDBJ databases">
        <title>Novel Campyloabacter and Helicobacter Species and Strains.</title>
        <authorList>
            <person name="Mannion A.J."/>
            <person name="Shen Z."/>
            <person name="Fox J.G."/>
        </authorList>
    </citation>
    <scope>NUCLEOTIDE SEQUENCE [LARGE SCALE GENOMIC DNA]</scope>
    <source>
        <strain evidence="2">MIT17-670</strain>
    </source>
</reference>